<dbReference type="InterPro" id="IPR036986">
    <property type="entry name" value="S4_RNA-bd_sf"/>
</dbReference>
<sequence length="257" mass="29739">MDIYQHFRPEEQSFIDQALDWKEQVDVQYKTVVTDFLDPREQTIFESIIGKQSDMQLLFYGGYGQAERKKAILAPFYESVENDQFHITLLEGTYNQKFVNLSHRDVLGTLMSLGIQRKKIGDLIVDDGVFQILIDEEIAIFIQMQLTKIKNTSITLKDVSLDHITKQDHHWAERETTVSSTRLDVILKDIYQISRQKAQDYIKKEAVKVNYRVVKDASFTLQPGDLISVRTKGRSKLLDILGETKKGKIRIRAAKLI</sequence>
<gene>
    <name evidence="3" type="ORF">EDC24_0954</name>
</gene>
<dbReference type="Pfam" id="PF21278">
    <property type="entry name" value="YlmH_1st"/>
    <property type="match status" value="1"/>
</dbReference>
<dbReference type="RefSeq" id="WP_124220152.1">
    <property type="nucleotide sequence ID" value="NZ_RKRF01000007.1"/>
</dbReference>
<dbReference type="GO" id="GO:0003723">
    <property type="term" value="F:RNA binding"/>
    <property type="evidence" value="ECO:0007669"/>
    <property type="project" value="UniProtKB-KW"/>
</dbReference>
<dbReference type="Gene3D" id="3.30.70.330">
    <property type="match status" value="1"/>
</dbReference>
<dbReference type="AlphaFoldDB" id="A0A3N5BEC9"/>
<comment type="caution">
    <text evidence="3">The sequence shown here is derived from an EMBL/GenBank/DDBJ whole genome shotgun (WGS) entry which is preliminary data.</text>
</comment>
<dbReference type="InterPro" id="IPR048443">
    <property type="entry name" value="RqcP2_N"/>
</dbReference>
<proteinExistence type="predicted"/>
<name>A0A3N5BEC9_9BACI</name>
<keyword evidence="1" id="KW-0694">RNA-binding</keyword>
<dbReference type="EMBL" id="RKRF01000007">
    <property type="protein sequence ID" value="RPF56066.1"/>
    <property type="molecule type" value="Genomic_DNA"/>
</dbReference>
<dbReference type="InterPro" id="IPR040591">
    <property type="entry name" value="RqcP2_RBD"/>
</dbReference>
<protein>
    <submittedName>
        <fullName evidence="3">RNA-binding protein YlmH</fullName>
    </submittedName>
</protein>
<dbReference type="PANTHER" id="PTHR13633:SF3">
    <property type="entry name" value="MITOCHONDRIAL TRANSCRIPTION RESCUE FACTOR 1"/>
    <property type="match status" value="1"/>
</dbReference>
<evidence type="ECO:0000256" key="1">
    <source>
        <dbReference type="PROSITE-ProRule" id="PRU00182"/>
    </source>
</evidence>
<evidence type="ECO:0000313" key="4">
    <source>
        <dbReference type="Proteomes" id="UP000276443"/>
    </source>
</evidence>
<dbReference type="Proteomes" id="UP000276443">
    <property type="component" value="Unassembled WGS sequence"/>
</dbReference>
<feature type="domain" description="RNA-binding S4" evidence="2">
    <location>
        <begin position="181"/>
        <end position="246"/>
    </location>
</feature>
<dbReference type="PROSITE" id="PS50889">
    <property type="entry name" value="S4"/>
    <property type="match status" value="1"/>
</dbReference>
<dbReference type="CDD" id="cd00165">
    <property type="entry name" value="S4"/>
    <property type="match status" value="1"/>
</dbReference>
<evidence type="ECO:0000313" key="3">
    <source>
        <dbReference type="EMBL" id="RPF56066.1"/>
    </source>
</evidence>
<keyword evidence="4" id="KW-1185">Reference proteome</keyword>
<dbReference type="Pfam" id="PF17774">
    <property type="entry name" value="YlmH_RBD"/>
    <property type="match status" value="1"/>
</dbReference>
<dbReference type="Gene3D" id="3.10.290.10">
    <property type="entry name" value="RNA-binding S4 domain"/>
    <property type="match status" value="1"/>
</dbReference>
<dbReference type="Gene3D" id="3.30.1370.160">
    <property type="match status" value="1"/>
</dbReference>
<dbReference type="Pfam" id="PF01479">
    <property type="entry name" value="S4"/>
    <property type="match status" value="1"/>
</dbReference>
<dbReference type="PANTHER" id="PTHR13633">
    <property type="entry name" value="MITOCHONDRIAL TRANSCRIPTION RESCUE FACTOR 1"/>
    <property type="match status" value="1"/>
</dbReference>
<dbReference type="SUPFAM" id="SSF55174">
    <property type="entry name" value="Alpha-L RNA-binding motif"/>
    <property type="match status" value="1"/>
</dbReference>
<dbReference type="SMART" id="SM00363">
    <property type="entry name" value="S4"/>
    <property type="match status" value="1"/>
</dbReference>
<accession>A0A3N5BEC9</accession>
<dbReference type="OrthoDB" id="9812787at2"/>
<reference evidence="3 4" key="1">
    <citation type="submission" date="2018-11" db="EMBL/GenBank/DDBJ databases">
        <title>Genomic Encyclopedia of Type Strains, Phase IV (KMG-IV): sequencing the most valuable type-strain genomes for metagenomic binning, comparative biology and taxonomic classification.</title>
        <authorList>
            <person name="Goeker M."/>
        </authorList>
    </citation>
    <scope>NUCLEOTIDE SEQUENCE [LARGE SCALE GENOMIC DNA]</scope>
    <source>
        <strain evidence="3 4">DSM 18090</strain>
    </source>
</reference>
<evidence type="ECO:0000259" key="2">
    <source>
        <dbReference type="SMART" id="SM00363"/>
    </source>
</evidence>
<organism evidence="3 4">
    <name type="scientific">Aquisalibacillus elongatus</name>
    <dbReference type="NCBI Taxonomy" id="485577"/>
    <lineage>
        <taxon>Bacteria</taxon>
        <taxon>Bacillati</taxon>
        <taxon>Bacillota</taxon>
        <taxon>Bacilli</taxon>
        <taxon>Bacillales</taxon>
        <taxon>Bacillaceae</taxon>
        <taxon>Aquisalibacillus</taxon>
    </lineage>
</organism>
<dbReference type="InterPro" id="IPR012677">
    <property type="entry name" value="Nucleotide-bd_a/b_plait_sf"/>
</dbReference>
<dbReference type="InterPro" id="IPR002942">
    <property type="entry name" value="S4_RNA-bd"/>
</dbReference>